<dbReference type="AlphaFoldDB" id="A0A7S8E6D5"/>
<dbReference type="Proteomes" id="UP000594468">
    <property type="component" value="Chromosome"/>
</dbReference>
<dbReference type="InterPro" id="IPR027417">
    <property type="entry name" value="P-loop_NTPase"/>
</dbReference>
<gene>
    <name evidence="1" type="ORF">G4Y79_16050</name>
</gene>
<sequence length="362" mass="42021">MRKQSASFRQRETEYVMRAWAASESCNLVGVGSVGKSNFLQHLADPDTRQNYGLTSLRITTIILDPYLLGPLPETPDKQFRVWAAYELMMHRLYMAFYPFKEFGEEASLFYEAYQALQDGTNPLFAYMGIRYFELGLQFLLKKDHRLIFMFDEFDAWLRLMPPALFQGLRGLRDNYKSQLMYLTFTRKPLLDVIDDLSLNRQELEPFYELFTDNTFYIGPYADKDAQDMLSRLEQRNQLQLPEHVKHFLLSVSGNHAGLLRAAFKSRELVQNLPQQYDYPQALSALANSAHLQTEAQVIWDSLNANEQTTLNLIVRNQPLNTTYQQSVADLVAKGLLTTNRKDHTLQIMPPLFRVFIANDKK</sequence>
<name>A0A7S8E6D5_9CHLR</name>
<proteinExistence type="predicted"/>
<dbReference type="RefSeq" id="WP_195169286.1">
    <property type="nucleotide sequence ID" value="NZ_CP062983.1"/>
</dbReference>
<keyword evidence="2" id="KW-1185">Reference proteome</keyword>
<organism evidence="1 2">
    <name type="scientific">Phototrophicus methaneseepsis</name>
    <dbReference type="NCBI Taxonomy" id="2710758"/>
    <lineage>
        <taxon>Bacteria</taxon>
        <taxon>Bacillati</taxon>
        <taxon>Chloroflexota</taxon>
        <taxon>Candidatus Thermofontia</taxon>
        <taxon>Phototrophicales</taxon>
        <taxon>Phototrophicaceae</taxon>
        <taxon>Phototrophicus</taxon>
    </lineage>
</organism>
<evidence type="ECO:0000313" key="2">
    <source>
        <dbReference type="Proteomes" id="UP000594468"/>
    </source>
</evidence>
<reference evidence="1 2" key="1">
    <citation type="submission" date="2020-02" db="EMBL/GenBank/DDBJ databases">
        <authorList>
            <person name="Zheng R.K."/>
            <person name="Sun C.M."/>
        </authorList>
    </citation>
    <scope>NUCLEOTIDE SEQUENCE [LARGE SCALE GENOMIC DNA]</scope>
    <source>
        <strain evidence="2">rifampicinis</strain>
    </source>
</reference>
<accession>A0A7S8E6D5</accession>
<dbReference type="EMBL" id="CP062983">
    <property type="protein sequence ID" value="QPC81213.1"/>
    <property type="molecule type" value="Genomic_DNA"/>
</dbReference>
<evidence type="ECO:0000313" key="1">
    <source>
        <dbReference type="EMBL" id="QPC81213.1"/>
    </source>
</evidence>
<evidence type="ECO:0008006" key="3">
    <source>
        <dbReference type="Google" id="ProtNLM"/>
    </source>
</evidence>
<protein>
    <recommendedName>
        <fullName evidence="3">ATP-binding protein</fullName>
    </recommendedName>
</protein>
<dbReference type="KEGG" id="pmet:G4Y79_16050"/>
<dbReference type="SUPFAM" id="SSF52540">
    <property type="entry name" value="P-loop containing nucleoside triphosphate hydrolases"/>
    <property type="match status" value="1"/>
</dbReference>